<proteinExistence type="predicted"/>
<sequence length="74" mass="8137">MFDDFSCEQNSHKSKQQIFLCGKFARVVTDQKGSLNYSSGPRSYCEKKFKASSSIGRAAVSKTAGWGFDSLLAC</sequence>
<evidence type="ECO:0000313" key="1">
    <source>
        <dbReference type="EMBL" id="SVA02635.1"/>
    </source>
</evidence>
<dbReference type="AlphaFoldDB" id="A0A381SEY8"/>
<feature type="non-terminal residue" evidence="1">
    <location>
        <position position="74"/>
    </location>
</feature>
<gene>
    <name evidence="1" type="ORF">METZ01_LOCUS55489</name>
</gene>
<accession>A0A381SEY8</accession>
<organism evidence="1">
    <name type="scientific">marine metagenome</name>
    <dbReference type="NCBI Taxonomy" id="408172"/>
    <lineage>
        <taxon>unclassified sequences</taxon>
        <taxon>metagenomes</taxon>
        <taxon>ecological metagenomes</taxon>
    </lineage>
</organism>
<reference evidence="1" key="1">
    <citation type="submission" date="2018-05" db="EMBL/GenBank/DDBJ databases">
        <authorList>
            <person name="Lanie J.A."/>
            <person name="Ng W.-L."/>
            <person name="Kazmierczak K.M."/>
            <person name="Andrzejewski T.M."/>
            <person name="Davidsen T.M."/>
            <person name="Wayne K.J."/>
            <person name="Tettelin H."/>
            <person name="Glass J.I."/>
            <person name="Rusch D."/>
            <person name="Podicherti R."/>
            <person name="Tsui H.-C.T."/>
            <person name="Winkler M.E."/>
        </authorList>
    </citation>
    <scope>NUCLEOTIDE SEQUENCE</scope>
</reference>
<protein>
    <submittedName>
        <fullName evidence="1">Uncharacterized protein</fullName>
    </submittedName>
</protein>
<name>A0A381SEY8_9ZZZZ</name>
<dbReference type="EMBL" id="UINC01003025">
    <property type="protein sequence ID" value="SVA02635.1"/>
    <property type="molecule type" value="Genomic_DNA"/>
</dbReference>